<dbReference type="Gene3D" id="3.90.1750.20">
    <property type="entry name" value="Putative Large Serine Recombinase, Chain B, Domain 2"/>
    <property type="match status" value="1"/>
</dbReference>
<dbReference type="EMBL" id="BAABJP010000051">
    <property type="protein sequence ID" value="GAA5172493.1"/>
    <property type="molecule type" value="Genomic_DNA"/>
</dbReference>
<dbReference type="Pfam" id="PF07508">
    <property type="entry name" value="Recombinase"/>
    <property type="match status" value="1"/>
</dbReference>
<dbReference type="InterPro" id="IPR011109">
    <property type="entry name" value="DNA_bind_recombinase_dom"/>
</dbReference>
<dbReference type="PROSITE" id="PS51737">
    <property type="entry name" value="RECOMBINASE_DNA_BIND"/>
    <property type="match status" value="1"/>
</dbReference>
<feature type="compositionally biased region" description="Basic and acidic residues" evidence="2">
    <location>
        <begin position="157"/>
        <end position="169"/>
    </location>
</feature>
<comment type="caution">
    <text evidence="5">The sequence shown here is derived from an EMBL/GenBank/DDBJ whole genome shotgun (WGS) entry which is preliminary data.</text>
</comment>
<dbReference type="PROSITE" id="PS51736">
    <property type="entry name" value="RECOMBINASES_3"/>
    <property type="match status" value="1"/>
</dbReference>
<dbReference type="RefSeq" id="WP_185065203.1">
    <property type="nucleotide sequence ID" value="NZ_BAABJP010000051.1"/>
</dbReference>
<keyword evidence="6" id="KW-1185">Reference proteome</keyword>
<evidence type="ECO:0000313" key="5">
    <source>
        <dbReference type="EMBL" id="GAA5172493.1"/>
    </source>
</evidence>
<keyword evidence="1" id="KW-0175">Coiled coil</keyword>
<dbReference type="InterPro" id="IPR050639">
    <property type="entry name" value="SSR_resolvase"/>
</dbReference>
<accession>A0ABP9R7P1</accession>
<feature type="coiled-coil region" evidence="1">
    <location>
        <begin position="375"/>
        <end position="409"/>
    </location>
</feature>
<feature type="domain" description="Resolvase/invertase-type recombinase catalytic" evidence="3">
    <location>
        <begin position="15"/>
        <end position="168"/>
    </location>
</feature>
<feature type="region of interest" description="Disordered" evidence="2">
    <location>
        <begin position="143"/>
        <end position="169"/>
    </location>
</feature>
<dbReference type="PANTHER" id="PTHR30461:SF23">
    <property type="entry name" value="DNA RECOMBINASE-RELATED"/>
    <property type="match status" value="1"/>
</dbReference>
<feature type="domain" description="Recombinase" evidence="4">
    <location>
        <begin position="175"/>
        <end position="299"/>
    </location>
</feature>
<dbReference type="Gene3D" id="3.40.50.1390">
    <property type="entry name" value="Resolvase, N-terminal catalytic domain"/>
    <property type="match status" value="1"/>
</dbReference>
<dbReference type="SUPFAM" id="SSF53041">
    <property type="entry name" value="Resolvase-like"/>
    <property type="match status" value="1"/>
</dbReference>
<name>A0ABP9R7P1_9PSEU</name>
<dbReference type="InterPro" id="IPR036162">
    <property type="entry name" value="Resolvase-like_N_sf"/>
</dbReference>
<reference evidence="6" key="1">
    <citation type="journal article" date="2019" name="Int. J. Syst. Evol. Microbiol.">
        <title>The Global Catalogue of Microorganisms (GCM) 10K type strain sequencing project: providing services to taxonomists for standard genome sequencing and annotation.</title>
        <authorList>
            <consortium name="The Broad Institute Genomics Platform"/>
            <consortium name="The Broad Institute Genome Sequencing Center for Infectious Disease"/>
            <person name="Wu L."/>
            <person name="Ma J."/>
        </authorList>
    </citation>
    <scope>NUCLEOTIDE SEQUENCE [LARGE SCALE GENOMIC DNA]</scope>
    <source>
        <strain evidence="6">JCM 18303</strain>
    </source>
</reference>
<evidence type="ECO:0000256" key="2">
    <source>
        <dbReference type="SAM" id="MobiDB-lite"/>
    </source>
</evidence>
<proteinExistence type="predicted"/>
<dbReference type="InterPro" id="IPR038109">
    <property type="entry name" value="DNA_bind_recomb_sf"/>
</dbReference>
<dbReference type="CDD" id="cd00338">
    <property type="entry name" value="Ser_Recombinase"/>
    <property type="match status" value="1"/>
</dbReference>
<organism evidence="5 6">
    <name type="scientific">Pseudonocardia eucalypti</name>
    <dbReference type="NCBI Taxonomy" id="648755"/>
    <lineage>
        <taxon>Bacteria</taxon>
        <taxon>Bacillati</taxon>
        <taxon>Actinomycetota</taxon>
        <taxon>Actinomycetes</taxon>
        <taxon>Pseudonocardiales</taxon>
        <taxon>Pseudonocardiaceae</taxon>
        <taxon>Pseudonocardia</taxon>
    </lineage>
</organism>
<dbReference type="Pfam" id="PF00239">
    <property type="entry name" value="Resolvase"/>
    <property type="match status" value="1"/>
</dbReference>
<evidence type="ECO:0000259" key="4">
    <source>
        <dbReference type="PROSITE" id="PS51737"/>
    </source>
</evidence>
<evidence type="ECO:0000259" key="3">
    <source>
        <dbReference type="PROSITE" id="PS51736"/>
    </source>
</evidence>
<dbReference type="SMART" id="SM00857">
    <property type="entry name" value="Resolvase"/>
    <property type="match status" value="1"/>
</dbReference>
<gene>
    <name evidence="5" type="ORF">GCM10023321_72410</name>
</gene>
<dbReference type="InterPro" id="IPR006119">
    <property type="entry name" value="Resolv_N"/>
</dbReference>
<dbReference type="PANTHER" id="PTHR30461">
    <property type="entry name" value="DNA-INVERTASE FROM LAMBDOID PROPHAGE"/>
    <property type="match status" value="1"/>
</dbReference>
<protein>
    <submittedName>
        <fullName evidence="5">Recombinase family protein</fullName>
    </submittedName>
</protein>
<evidence type="ECO:0000313" key="6">
    <source>
        <dbReference type="Proteomes" id="UP001428817"/>
    </source>
</evidence>
<sequence>MDDPYAVLKALTEVLARAYLRVSKDRSGVAKSVGQTNDVLAADCESRGWKYGASYSDNSKSASRYSRDVRGDFDQLISDLEGDRFGGRVLLLWESSRGSRRVDEWVRLIDLCELRQVYFWVHTHNRLYDPANPRDRRTLLEDAVDSEYESGKTSARTRRDMAASAREGRPQGQIPFGYRRLYNERTGKLIRQELDPDTAPLVKELFERYLEGVSLNDIAREWAERGVRSKGGKRFSPEHLRTLLRRPCYAGLRVHLPGVSGGGSRKITEKNLYPAQWPGIVTKKQWRDVVKRMRAAGEAHADKDRQAPRDGKAEYLLTYIARCALCGGPMSARPRSNAVMAYGCHDLGCVSVLMVELDEYIEDILLTHLENRRVIREIRARSEQEDERVDKLEADIGRWESLNAELEDAVSSEEMSPGLAGAIERKNLKKIKEAREEIQRLTIPSALVGMIAPGADVRQRWADAPMSARRITARAMFTPEQLGQIRIVGGKRGVRTPAQERVTLYRPSNHQAAG</sequence>
<dbReference type="Proteomes" id="UP001428817">
    <property type="component" value="Unassembled WGS sequence"/>
</dbReference>
<evidence type="ECO:0000256" key="1">
    <source>
        <dbReference type="SAM" id="Coils"/>
    </source>
</evidence>